<reference evidence="3 4" key="1">
    <citation type="journal article" date="2016" name="J. Microbiol.">
        <title>Dankookia rubra gen. nov., sp. nov., an alphaproteobacterium isolated from sediment of a shallow stream.</title>
        <authorList>
            <person name="Kim W.H."/>
            <person name="Kim D.H."/>
            <person name="Kang K."/>
            <person name="Ahn T.Y."/>
        </authorList>
    </citation>
    <scope>NUCLEOTIDE SEQUENCE [LARGE SCALE GENOMIC DNA]</scope>
    <source>
        <strain evidence="3 4">JCM30602</strain>
    </source>
</reference>
<evidence type="ECO:0000259" key="2">
    <source>
        <dbReference type="Pfam" id="PF04909"/>
    </source>
</evidence>
<dbReference type="OrthoDB" id="9787654at2"/>
<proteinExistence type="predicted"/>
<evidence type="ECO:0000313" key="3">
    <source>
        <dbReference type="EMBL" id="TDH64065.1"/>
    </source>
</evidence>
<dbReference type="AlphaFoldDB" id="A0A4V3AAM9"/>
<feature type="domain" description="Amidohydrolase-related" evidence="2">
    <location>
        <begin position="27"/>
        <end position="286"/>
    </location>
</feature>
<sequence length="287" mass="31749">MTTRRTLVMGALALAAAPARAQPSRRVDCHTHVFVPGLSRAADARYAPDYDASYDRLLALAGANGIGRAVITQPSFLGHNNSYLFEALRARPDRLRGVPWIAPGATAAQWDEMARIGVRGLRFPIFGLATPDWADYRETFAEAKRRGWTLDLYVESRRLPEVLPAMLDSGAAVIVPHMGMVDRALGPRRDPGFRLLLDAARTGRAYVKLSGAYRIGLETAREAAAMVIEAYGPDRLVWGSDWPHTNTSMDRVTTYPQTLAWLAEWVPDTAMRERILVDTPARLYGFG</sequence>
<dbReference type="SUPFAM" id="SSF51556">
    <property type="entry name" value="Metallo-dependent hydrolases"/>
    <property type="match status" value="1"/>
</dbReference>
<dbReference type="RefSeq" id="WP_133287345.1">
    <property type="nucleotide sequence ID" value="NZ_SMSJ01000003.1"/>
</dbReference>
<dbReference type="PANTHER" id="PTHR35563:SF2">
    <property type="entry name" value="BARREL METAL-DEPENDENT HYDROLASE, PUTATIVE (AFU_ORTHOLOGUE AFUA_1G16240)-RELATED"/>
    <property type="match status" value="1"/>
</dbReference>
<dbReference type="Gene3D" id="3.20.20.140">
    <property type="entry name" value="Metal-dependent hydrolases"/>
    <property type="match status" value="1"/>
</dbReference>
<feature type="chain" id="PRO_5020544318" description="Amidohydrolase-related domain-containing protein" evidence="1">
    <location>
        <begin position="22"/>
        <end position="287"/>
    </location>
</feature>
<evidence type="ECO:0000256" key="1">
    <source>
        <dbReference type="SAM" id="SignalP"/>
    </source>
</evidence>
<dbReference type="Pfam" id="PF04909">
    <property type="entry name" value="Amidohydro_2"/>
    <property type="match status" value="1"/>
</dbReference>
<protein>
    <recommendedName>
        <fullName evidence="2">Amidohydrolase-related domain-containing protein</fullName>
    </recommendedName>
</protein>
<accession>A0A4V3AAM9</accession>
<keyword evidence="4" id="KW-1185">Reference proteome</keyword>
<comment type="caution">
    <text evidence="3">The sequence shown here is derived from an EMBL/GenBank/DDBJ whole genome shotgun (WGS) entry which is preliminary data.</text>
</comment>
<dbReference type="InterPro" id="IPR032466">
    <property type="entry name" value="Metal_Hydrolase"/>
</dbReference>
<name>A0A4V3AAM9_9PROT</name>
<dbReference type="GO" id="GO:0016787">
    <property type="term" value="F:hydrolase activity"/>
    <property type="evidence" value="ECO:0007669"/>
    <property type="project" value="InterPro"/>
</dbReference>
<feature type="signal peptide" evidence="1">
    <location>
        <begin position="1"/>
        <end position="21"/>
    </location>
</feature>
<gene>
    <name evidence="3" type="ORF">E2C06_04400</name>
</gene>
<keyword evidence="1" id="KW-0732">Signal</keyword>
<dbReference type="Proteomes" id="UP000295096">
    <property type="component" value="Unassembled WGS sequence"/>
</dbReference>
<dbReference type="InterPro" id="IPR006680">
    <property type="entry name" value="Amidohydro-rel"/>
</dbReference>
<organism evidence="3 4">
    <name type="scientific">Dankookia rubra</name>
    <dbReference type="NCBI Taxonomy" id="1442381"/>
    <lineage>
        <taxon>Bacteria</taxon>
        <taxon>Pseudomonadati</taxon>
        <taxon>Pseudomonadota</taxon>
        <taxon>Alphaproteobacteria</taxon>
        <taxon>Acetobacterales</taxon>
        <taxon>Roseomonadaceae</taxon>
        <taxon>Dankookia</taxon>
    </lineage>
</organism>
<dbReference type="InterPro" id="IPR052358">
    <property type="entry name" value="Aro_Compnd_Degr_Hydrolases"/>
</dbReference>
<evidence type="ECO:0000313" key="4">
    <source>
        <dbReference type="Proteomes" id="UP000295096"/>
    </source>
</evidence>
<dbReference type="PANTHER" id="PTHR35563">
    <property type="entry name" value="BARREL METAL-DEPENDENT HYDROLASE, PUTATIVE (AFU_ORTHOLOGUE AFUA_1G16240)-RELATED"/>
    <property type="match status" value="1"/>
</dbReference>
<dbReference type="EMBL" id="SMSJ01000003">
    <property type="protein sequence ID" value="TDH64065.1"/>
    <property type="molecule type" value="Genomic_DNA"/>
</dbReference>